<dbReference type="KEGG" id="sbae:DSM104329_01776"/>
<dbReference type="GO" id="GO:0003824">
    <property type="term" value="F:catalytic activity"/>
    <property type="evidence" value="ECO:0007669"/>
    <property type="project" value="InterPro"/>
</dbReference>
<dbReference type="InterPro" id="IPR006311">
    <property type="entry name" value="TAT_signal"/>
</dbReference>
<feature type="domain" description="Prenyltransferase alpha-alpha toroid" evidence="3">
    <location>
        <begin position="222"/>
        <end position="292"/>
    </location>
</feature>
<protein>
    <recommendedName>
        <fullName evidence="3">Prenyltransferase alpha-alpha toroid domain-containing protein</fullName>
    </recommendedName>
</protein>
<dbReference type="Gene3D" id="1.50.10.20">
    <property type="match status" value="3"/>
</dbReference>
<keyword evidence="2" id="KW-0732">Signal</keyword>
<dbReference type="AlphaFoldDB" id="A0A9E6XVW1"/>
<evidence type="ECO:0000313" key="4">
    <source>
        <dbReference type="EMBL" id="UGS35388.1"/>
    </source>
</evidence>
<name>A0A9E6XVW1_9ACTN</name>
<evidence type="ECO:0000259" key="3">
    <source>
        <dbReference type="Pfam" id="PF00432"/>
    </source>
</evidence>
<reference evidence="4" key="1">
    <citation type="journal article" date="2022" name="Int. J. Syst. Evol. Microbiol.">
        <title>Pseudomonas aegrilactucae sp. nov. and Pseudomonas morbosilactucae sp. nov., pathogens causing bacterial rot of lettuce in Japan.</title>
        <authorList>
            <person name="Sawada H."/>
            <person name="Fujikawa T."/>
            <person name="Satou M."/>
        </authorList>
    </citation>
    <scope>NUCLEOTIDE SEQUENCE</scope>
    <source>
        <strain evidence="4">0166_1</strain>
    </source>
</reference>
<organism evidence="4 5">
    <name type="scientific">Capillimicrobium parvum</name>
    <dbReference type="NCBI Taxonomy" id="2884022"/>
    <lineage>
        <taxon>Bacteria</taxon>
        <taxon>Bacillati</taxon>
        <taxon>Actinomycetota</taxon>
        <taxon>Thermoleophilia</taxon>
        <taxon>Solirubrobacterales</taxon>
        <taxon>Capillimicrobiaceae</taxon>
        <taxon>Capillimicrobium</taxon>
    </lineage>
</organism>
<gene>
    <name evidence="4" type="ORF">DSM104329_01776</name>
</gene>
<dbReference type="SUPFAM" id="SSF48239">
    <property type="entry name" value="Terpenoid cyclases/Protein prenyltransferases"/>
    <property type="match status" value="2"/>
</dbReference>
<feature type="chain" id="PRO_5039217876" description="Prenyltransferase alpha-alpha toroid domain-containing protein" evidence="2">
    <location>
        <begin position="33"/>
        <end position="316"/>
    </location>
</feature>
<dbReference type="PROSITE" id="PS51318">
    <property type="entry name" value="TAT"/>
    <property type="match status" value="1"/>
</dbReference>
<dbReference type="InterPro" id="IPR008930">
    <property type="entry name" value="Terpenoid_cyclase/PrenylTrfase"/>
</dbReference>
<evidence type="ECO:0000256" key="2">
    <source>
        <dbReference type="SAM" id="SignalP"/>
    </source>
</evidence>
<dbReference type="InterPro" id="IPR001330">
    <property type="entry name" value="Prenyltrans"/>
</dbReference>
<dbReference type="RefSeq" id="WP_259315076.1">
    <property type="nucleotide sequence ID" value="NZ_CP087164.1"/>
</dbReference>
<proteinExistence type="predicted"/>
<dbReference type="EMBL" id="CP087164">
    <property type="protein sequence ID" value="UGS35388.1"/>
    <property type="molecule type" value="Genomic_DNA"/>
</dbReference>
<keyword evidence="1" id="KW-0677">Repeat</keyword>
<keyword evidence="5" id="KW-1185">Reference proteome</keyword>
<accession>A0A9E6XVW1</accession>
<evidence type="ECO:0000256" key="1">
    <source>
        <dbReference type="ARBA" id="ARBA00022737"/>
    </source>
</evidence>
<dbReference type="Pfam" id="PF00432">
    <property type="entry name" value="Prenyltrans"/>
    <property type="match status" value="1"/>
</dbReference>
<feature type="signal peptide" evidence="2">
    <location>
        <begin position="1"/>
        <end position="32"/>
    </location>
</feature>
<sequence length="316" mass="32308">MSGSARRRRVGVVLATAAVATAAGAIVGSAPAAGATAAQRALGYVARAQNADGGLPGAPGGRSAALTTQWGALGVAAAGRPPASMHRRGGRSLAAAVRADAGRARSTGDVERSILALRASRQRVPGGLVRRLLSRRRADGSFDGLVNWTAFGVMALRAAGRSTSDGAVRGGVRFLLRQQNRDGGWNFQGRGGRSGIDDTAAALQGLVAGGQSRGSAPVRRGARFVAAQQRPDGGFPLQPGGPSNAQSTAWAVQAFVATGRNPDGVRRGGSRTPLAFLRSLQAADGSVRYSRTSGQTPVWVTAQALTAFARRAFPLR</sequence>
<dbReference type="Proteomes" id="UP001162834">
    <property type="component" value="Chromosome"/>
</dbReference>
<evidence type="ECO:0000313" key="5">
    <source>
        <dbReference type="Proteomes" id="UP001162834"/>
    </source>
</evidence>